<evidence type="ECO:0000313" key="3">
    <source>
        <dbReference type="Proteomes" id="UP000797356"/>
    </source>
</evidence>
<comment type="caution">
    <text evidence="2">The sequence shown here is derived from an EMBL/GenBank/DDBJ whole genome shotgun (WGS) entry which is preliminary data.</text>
</comment>
<keyword evidence="1" id="KW-0732">Signal</keyword>
<evidence type="ECO:0000256" key="1">
    <source>
        <dbReference type="SAM" id="SignalP"/>
    </source>
</evidence>
<protein>
    <recommendedName>
        <fullName evidence="4">Secreted protein</fullName>
    </recommendedName>
</protein>
<evidence type="ECO:0000313" key="2">
    <source>
        <dbReference type="EMBL" id="KAG1354952.1"/>
    </source>
</evidence>
<accession>A0A8K0N554</accession>
<dbReference type="EMBL" id="CM017878">
    <property type="protein sequence ID" value="KAG1354952.1"/>
    <property type="molecule type" value="Genomic_DNA"/>
</dbReference>
<dbReference type="PANTHER" id="PTHR36619:SF2">
    <property type="entry name" value="OS04G0208900 PROTEIN"/>
    <property type="match status" value="1"/>
</dbReference>
<sequence length="100" mass="11224">MSTLLTMAFLFLILLSPLGLGVTGNSSTWVATTMRPLGSKHGEYVTLQTQPHHKHRFFRSREVRGCKPRGFRPPPSGPSRYVNYHVLGSLLCNTRGHHKP</sequence>
<feature type="chain" id="PRO_5035456057" description="Secreted protein" evidence="1">
    <location>
        <begin position="22"/>
        <end position="100"/>
    </location>
</feature>
<organism evidence="2 3">
    <name type="scientific">Cocos nucifera</name>
    <name type="common">Coconut palm</name>
    <dbReference type="NCBI Taxonomy" id="13894"/>
    <lineage>
        <taxon>Eukaryota</taxon>
        <taxon>Viridiplantae</taxon>
        <taxon>Streptophyta</taxon>
        <taxon>Embryophyta</taxon>
        <taxon>Tracheophyta</taxon>
        <taxon>Spermatophyta</taxon>
        <taxon>Magnoliopsida</taxon>
        <taxon>Liliopsida</taxon>
        <taxon>Arecaceae</taxon>
        <taxon>Arecoideae</taxon>
        <taxon>Cocoseae</taxon>
        <taxon>Attaleinae</taxon>
        <taxon>Cocos</taxon>
    </lineage>
</organism>
<feature type="signal peptide" evidence="1">
    <location>
        <begin position="1"/>
        <end position="21"/>
    </location>
</feature>
<evidence type="ECO:0008006" key="4">
    <source>
        <dbReference type="Google" id="ProtNLM"/>
    </source>
</evidence>
<reference evidence="2" key="1">
    <citation type="journal article" date="2017" name="Gigascience">
        <title>The genome draft of coconut (Cocos nucifera).</title>
        <authorList>
            <person name="Xiao Y."/>
            <person name="Xu P."/>
            <person name="Fan H."/>
            <person name="Baudouin L."/>
            <person name="Xia W."/>
            <person name="Bocs S."/>
            <person name="Xu J."/>
            <person name="Li Q."/>
            <person name="Guo A."/>
            <person name="Zhou L."/>
            <person name="Li J."/>
            <person name="Wu Y."/>
            <person name="Ma Z."/>
            <person name="Armero A."/>
            <person name="Issali A.E."/>
            <person name="Liu N."/>
            <person name="Peng M."/>
            <person name="Yang Y."/>
        </authorList>
    </citation>
    <scope>NUCLEOTIDE SEQUENCE</scope>
    <source>
        <tissue evidence="2">Spear leaf of Hainan Tall coconut</tissue>
    </source>
</reference>
<dbReference type="PANTHER" id="PTHR36619">
    <property type="entry name" value="OS04G0208900 PROTEIN"/>
    <property type="match status" value="1"/>
</dbReference>
<dbReference type="AlphaFoldDB" id="A0A8K0N554"/>
<keyword evidence="3" id="KW-1185">Reference proteome</keyword>
<reference evidence="2" key="2">
    <citation type="submission" date="2019-07" db="EMBL/GenBank/DDBJ databases">
        <authorList>
            <person name="Yang Y."/>
            <person name="Bocs S."/>
            <person name="Baudouin L."/>
        </authorList>
    </citation>
    <scope>NUCLEOTIDE SEQUENCE</scope>
    <source>
        <tissue evidence="2">Spear leaf of Hainan Tall coconut</tissue>
    </source>
</reference>
<proteinExistence type="predicted"/>
<name>A0A8K0N554_COCNU</name>
<dbReference type="Proteomes" id="UP000797356">
    <property type="component" value="Chromosome 7"/>
</dbReference>
<gene>
    <name evidence="2" type="ORF">COCNU_07G010640</name>
</gene>